<evidence type="ECO:0000313" key="7">
    <source>
        <dbReference type="EMBL" id="CCO14411.1"/>
    </source>
</evidence>
<comment type="subcellular location">
    <subcellularLocation>
        <location evidence="1">Membrane</location>
        <topology evidence="1">Multi-pass membrane protein</topology>
    </subcellularLocation>
</comment>
<feature type="transmembrane region" description="Helical" evidence="6">
    <location>
        <begin position="222"/>
        <end position="247"/>
    </location>
</feature>
<accession>K8E9S1</accession>
<dbReference type="InterPro" id="IPR003689">
    <property type="entry name" value="ZIP"/>
</dbReference>
<evidence type="ECO:0000256" key="3">
    <source>
        <dbReference type="ARBA" id="ARBA00022989"/>
    </source>
</evidence>
<feature type="compositionally biased region" description="Low complexity" evidence="5">
    <location>
        <begin position="121"/>
        <end position="141"/>
    </location>
</feature>
<sequence length="304" mass="31564">MLSEEENYALLLSTLAGLSTSVGGVLAVWKRPDAKLLAFLLGTAIGVMATLSFVELYVKNVLENGFWGVTLSTMAGAVLYAIVEPLLPHVDLFEKDGPGGTKQKQNGGGSGGSGGGKVKSSESNTSSSLSKSMSSSMSSAMNERGNPVPGETEASRGRLMRLGILMAVAMTLHNIPEGFAVAFSSFTEIGPIMAIAIGLHNVPEGIIVAAPVYAATGSRRKALALATASGLSEPLGALFALFFIQPYLTPLRLQYMLAATGGVMSAVCFIELWPEGKKCKNDLSLAKGVILGSALMLGTLYVGV</sequence>
<protein>
    <submittedName>
        <fullName evidence="7">Zinc transporter ZupT</fullName>
    </submittedName>
</protein>
<feature type="compositionally biased region" description="Gly residues" evidence="5">
    <location>
        <begin position="106"/>
        <end position="117"/>
    </location>
</feature>
<dbReference type="KEGG" id="bpg:Bathy01g05350"/>
<feature type="transmembrane region" description="Helical" evidence="6">
    <location>
        <begin position="36"/>
        <end position="58"/>
    </location>
</feature>
<dbReference type="OrthoDB" id="262547at2759"/>
<feature type="transmembrane region" description="Helical" evidence="6">
    <location>
        <begin position="253"/>
        <end position="273"/>
    </location>
</feature>
<feature type="transmembrane region" description="Helical" evidence="6">
    <location>
        <begin position="6"/>
        <end position="29"/>
    </location>
</feature>
<reference evidence="7 8" key="1">
    <citation type="submission" date="2011-10" db="EMBL/GenBank/DDBJ databases">
        <authorList>
            <person name="Genoscope - CEA"/>
        </authorList>
    </citation>
    <scope>NUCLEOTIDE SEQUENCE [LARGE SCALE GENOMIC DNA]</scope>
    <source>
        <strain evidence="7 8">RCC 1105</strain>
    </source>
</reference>
<feature type="region of interest" description="Disordered" evidence="5">
    <location>
        <begin position="94"/>
        <end position="153"/>
    </location>
</feature>
<name>K8E9S1_9CHLO</name>
<dbReference type="PANTHER" id="PTHR11040">
    <property type="entry name" value="ZINC/IRON TRANSPORTER"/>
    <property type="match status" value="1"/>
</dbReference>
<proteinExistence type="predicted"/>
<dbReference type="GO" id="GO:0005385">
    <property type="term" value="F:zinc ion transmembrane transporter activity"/>
    <property type="evidence" value="ECO:0007669"/>
    <property type="project" value="TreeGrafter"/>
</dbReference>
<gene>
    <name evidence="7" type="ORF">Bathy01g05350</name>
</gene>
<keyword evidence="4 6" id="KW-0472">Membrane</keyword>
<evidence type="ECO:0000313" key="8">
    <source>
        <dbReference type="Proteomes" id="UP000198341"/>
    </source>
</evidence>
<dbReference type="eggNOG" id="KOG2474">
    <property type="taxonomic scope" value="Eukaryota"/>
</dbReference>
<evidence type="ECO:0000256" key="1">
    <source>
        <dbReference type="ARBA" id="ARBA00004141"/>
    </source>
</evidence>
<dbReference type="EMBL" id="FO082278">
    <property type="protein sequence ID" value="CCO14411.1"/>
    <property type="molecule type" value="Genomic_DNA"/>
</dbReference>
<dbReference type="PANTHER" id="PTHR11040:SF205">
    <property type="entry name" value="ZINC TRANSPORTER ZUPT"/>
    <property type="match status" value="1"/>
</dbReference>
<dbReference type="AlphaFoldDB" id="K8E9S1"/>
<feature type="transmembrane region" description="Helical" evidence="6">
    <location>
        <begin position="64"/>
        <end position="83"/>
    </location>
</feature>
<keyword evidence="3 6" id="KW-1133">Transmembrane helix</keyword>
<evidence type="ECO:0000256" key="4">
    <source>
        <dbReference type="ARBA" id="ARBA00023136"/>
    </source>
</evidence>
<organism evidence="7 8">
    <name type="scientific">Bathycoccus prasinos</name>
    <dbReference type="NCBI Taxonomy" id="41875"/>
    <lineage>
        <taxon>Eukaryota</taxon>
        <taxon>Viridiplantae</taxon>
        <taxon>Chlorophyta</taxon>
        <taxon>Mamiellophyceae</taxon>
        <taxon>Mamiellales</taxon>
        <taxon>Bathycoccaceae</taxon>
        <taxon>Bathycoccus</taxon>
    </lineage>
</organism>
<dbReference type="GeneID" id="19018270"/>
<evidence type="ECO:0000256" key="6">
    <source>
        <dbReference type="SAM" id="Phobius"/>
    </source>
</evidence>
<feature type="transmembrane region" description="Helical" evidence="6">
    <location>
        <begin position="192"/>
        <end position="215"/>
    </location>
</feature>
<feature type="transmembrane region" description="Helical" evidence="6">
    <location>
        <begin position="285"/>
        <end position="303"/>
    </location>
</feature>
<evidence type="ECO:0000256" key="2">
    <source>
        <dbReference type="ARBA" id="ARBA00022692"/>
    </source>
</evidence>
<keyword evidence="8" id="KW-1185">Reference proteome</keyword>
<dbReference type="RefSeq" id="XP_007515532.1">
    <property type="nucleotide sequence ID" value="XM_007515470.1"/>
</dbReference>
<dbReference type="Pfam" id="PF02535">
    <property type="entry name" value="Zip"/>
    <property type="match status" value="1"/>
</dbReference>
<dbReference type="GO" id="GO:0016020">
    <property type="term" value="C:membrane"/>
    <property type="evidence" value="ECO:0007669"/>
    <property type="project" value="UniProtKB-SubCell"/>
</dbReference>
<keyword evidence="2 6" id="KW-0812">Transmembrane</keyword>
<dbReference type="Proteomes" id="UP000198341">
    <property type="component" value="Chromosome 1"/>
</dbReference>
<evidence type="ECO:0000256" key="5">
    <source>
        <dbReference type="SAM" id="MobiDB-lite"/>
    </source>
</evidence>